<evidence type="ECO:0000313" key="3">
    <source>
        <dbReference type="Proteomes" id="UP000782554"/>
    </source>
</evidence>
<reference evidence="2 3" key="1">
    <citation type="submission" date="2021-08" db="EMBL/GenBank/DDBJ databases">
        <title>Comparative Genomics Analysis of the Genus Qipengyuania Reveals Extensive Genetic Diversity and Metabolic Versatility, Including the Description of Fifteen Novel Species.</title>
        <authorList>
            <person name="Liu Y."/>
        </authorList>
    </citation>
    <scope>NUCLEOTIDE SEQUENCE [LARGE SCALE GENOMIC DNA]</scope>
    <source>
        <strain evidence="2 3">YG27</strain>
    </source>
</reference>
<evidence type="ECO:0000313" key="2">
    <source>
        <dbReference type="EMBL" id="MBX7501391.1"/>
    </source>
</evidence>
<dbReference type="EMBL" id="JAIGNU010000001">
    <property type="protein sequence ID" value="MBX7501391.1"/>
    <property type="molecule type" value="Genomic_DNA"/>
</dbReference>
<organism evidence="2 3">
    <name type="scientific">Qipengyuania mesophila</name>
    <dbReference type="NCBI Taxonomy" id="2867246"/>
    <lineage>
        <taxon>Bacteria</taxon>
        <taxon>Pseudomonadati</taxon>
        <taxon>Pseudomonadota</taxon>
        <taxon>Alphaproteobacteria</taxon>
        <taxon>Sphingomonadales</taxon>
        <taxon>Erythrobacteraceae</taxon>
        <taxon>Qipengyuania</taxon>
    </lineage>
</organism>
<name>A0ABS7JUP9_9SPHN</name>
<feature type="signal peptide" evidence="1">
    <location>
        <begin position="1"/>
        <end position="24"/>
    </location>
</feature>
<gene>
    <name evidence="2" type="ORF">K3181_08055</name>
</gene>
<dbReference type="Proteomes" id="UP000782554">
    <property type="component" value="Unassembled WGS sequence"/>
</dbReference>
<dbReference type="RefSeq" id="WP_221602480.1">
    <property type="nucleotide sequence ID" value="NZ_JAIGNU010000001.1"/>
</dbReference>
<feature type="chain" id="PRO_5046898716" evidence="1">
    <location>
        <begin position="25"/>
        <end position="382"/>
    </location>
</feature>
<comment type="caution">
    <text evidence="2">The sequence shown here is derived from an EMBL/GenBank/DDBJ whole genome shotgun (WGS) entry which is preliminary data.</text>
</comment>
<protein>
    <submittedName>
        <fullName evidence="2">Uncharacterized protein</fullName>
    </submittedName>
</protein>
<accession>A0ABS7JUP9</accession>
<sequence>MPHPVARRTVLAALAGGSAAVAWSAAGSVPSLGDPSRRMSSFGKDAVALQQAFDWAHASMGTLVLDTEVVVDRPVFMGNLRLVDSGGRILILADENFQHLTEAPGANWAAINMRSAPANPVYGEALDTQYLVKIDPGCRIDFLRTVKGQPRYPIRFIGLKEGSYLYPVFTARSTVDGDFNGPDWQFYNRCRIGGSYSLTYDKGNPTGGFFLRDMDTQKMGAAYYSDFELDDPVFSKFGGRGECVAIFTTYTQPGHLRCRGNITVANSDGIGFSILNRSKASRDDFRVSLGRVTVTTTVRNNQTAIRIDDDFATIEDLDVTVTGATPDTRRASVIHCLNRSGTQATPQLGRARLVIDSAVERDVHRLLDLRGRCAIGQMVRGN</sequence>
<proteinExistence type="predicted"/>
<keyword evidence="3" id="KW-1185">Reference proteome</keyword>
<evidence type="ECO:0000256" key="1">
    <source>
        <dbReference type="SAM" id="SignalP"/>
    </source>
</evidence>
<keyword evidence="1" id="KW-0732">Signal</keyword>